<gene>
    <name evidence="1" type="ORF">BG015_000226</name>
</gene>
<evidence type="ECO:0000313" key="1">
    <source>
        <dbReference type="EMBL" id="KAF9144072.1"/>
    </source>
</evidence>
<dbReference type="PANTHER" id="PTHR28075">
    <property type="entry name" value="CHROMOSOME 16, WHOLE GENOME SHOTGUN SEQUENCE"/>
    <property type="match status" value="1"/>
</dbReference>
<evidence type="ECO:0008006" key="3">
    <source>
        <dbReference type="Google" id="ProtNLM"/>
    </source>
</evidence>
<sequence>MIGKLAHYAADAILVSAVIAGVKRSTVRTSHFCDFGLSVATEKIESSDVRSYVEKYLSVGEIVIDQTAAFMSTSSYFERKR</sequence>
<accession>A0A9P5RRV1</accession>
<reference evidence="1" key="1">
    <citation type="journal article" date="2020" name="Fungal Divers.">
        <title>Resolving the Mortierellaceae phylogeny through synthesis of multi-gene phylogenetics and phylogenomics.</title>
        <authorList>
            <person name="Vandepol N."/>
            <person name="Liber J."/>
            <person name="Desiro A."/>
            <person name="Na H."/>
            <person name="Kennedy M."/>
            <person name="Barry K."/>
            <person name="Grigoriev I.V."/>
            <person name="Miller A.N."/>
            <person name="O'Donnell K."/>
            <person name="Stajich J.E."/>
            <person name="Bonito G."/>
        </authorList>
    </citation>
    <scope>NUCLEOTIDE SEQUENCE</scope>
    <source>
        <strain evidence="1">NRRL 6426</strain>
    </source>
</reference>
<evidence type="ECO:0000313" key="2">
    <source>
        <dbReference type="Proteomes" id="UP000748756"/>
    </source>
</evidence>
<keyword evidence="2" id="KW-1185">Reference proteome</keyword>
<feature type="non-terminal residue" evidence="1">
    <location>
        <position position="81"/>
    </location>
</feature>
<proteinExistence type="predicted"/>
<dbReference type="Pfam" id="PF08520">
    <property type="entry name" value="Mitofissin"/>
    <property type="match status" value="1"/>
</dbReference>
<dbReference type="PANTHER" id="PTHR28075:SF1">
    <property type="entry name" value="DUF1748-DOMAIN-CONTAINING PROTEIN"/>
    <property type="match status" value="1"/>
</dbReference>
<name>A0A9P5RRV1_9FUNG</name>
<dbReference type="OrthoDB" id="16824at2759"/>
<comment type="caution">
    <text evidence="1">The sequence shown here is derived from an EMBL/GenBank/DDBJ whole genome shotgun (WGS) entry which is preliminary data.</text>
</comment>
<dbReference type="EMBL" id="JAAAUQ010001030">
    <property type="protein sequence ID" value="KAF9144072.1"/>
    <property type="molecule type" value="Genomic_DNA"/>
</dbReference>
<protein>
    <recommendedName>
        <fullName evidence="3">DUF1748-domain-containing protein</fullName>
    </recommendedName>
</protein>
<organism evidence="1 2">
    <name type="scientific">Linnemannia schmuckeri</name>
    <dbReference type="NCBI Taxonomy" id="64567"/>
    <lineage>
        <taxon>Eukaryota</taxon>
        <taxon>Fungi</taxon>
        <taxon>Fungi incertae sedis</taxon>
        <taxon>Mucoromycota</taxon>
        <taxon>Mortierellomycotina</taxon>
        <taxon>Mortierellomycetes</taxon>
        <taxon>Mortierellales</taxon>
        <taxon>Mortierellaceae</taxon>
        <taxon>Linnemannia</taxon>
    </lineage>
</organism>
<dbReference type="InterPro" id="IPR013726">
    <property type="entry name" value="Mitofissin"/>
</dbReference>
<dbReference type="AlphaFoldDB" id="A0A9P5RRV1"/>
<dbReference type="Proteomes" id="UP000748756">
    <property type="component" value="Unassembled WGS sequence"/>
</dbReference>
<dbReference type="GO" id="GO:0005737">
    <property type="term" value="C:cytoplasm"/>
    <property type="evidence" value="ECO:0007669"/>
    <property type="project" value="TreeGrafter"/>
</dbReference>